<dbReference type="SUPFAM" id="SSF48208">
    <property type="entry name" value="Six-hairpin glycosidases"/>
    <property type="match status" value="1"/>
</dbReference>
<dbReference type="GO" id="GO:0016853">
    <property type="term" value="F:isomerase activity"/>
    <property type="evidence" value="ECO:0007669"/>
    <property type="project" value="UniProtKB-KW"/>
</dbReference>
<dbReference type="Pfam" id="PF07221">
    <property type="entry name" value="GlcNAc_2-epim"/>
    <property type="match status" value="1"/>
</dbReference>
<dbReference type="EMBL" id="AKGD01000003">
    <property type="protein sequence ID" value="EIT68603.1"/>
    <property type="molecule type" value="Genomic_DNA"/>
</dbReference>
<dbReference type="InterPro" id="IPR012341">
    <property type="entry name" value="6hp_glycosidase-like_sf"/>
</dbReference>
<dbReference type="STRING" id="1172194.WQQ_37980"/>
<dbReference type="InterPro" id="IPR008928">
    <property type="entry name" value="6-hairpin_glycosidase_sf"/>
</dbReference>
<comment type="similarity">
    <text evidence="1">Belongs to the N-acylglucosamine 2-epimerase family.</text>
</comment>
<organism evidence="3 4">
    <name type="scientific">Hydrocarboniphaga effusa AP103</name>
    <dbReference type="NCBI Taxonomy" id="1172194"/>
    <lineage>
        <taxon>Bacteria</taxon>
        <taxon>Pseudomonadati</taxon>
        <taxon>Pseudomonadota</taxon>
        <taxon>Gammaproteobacteria</taxon>
        <taxon>Nevskiales</taxon>
        <taxon>Nevskiaceae</taxon>
        <taxon>Hydrocarboniphaga</taxon>
    </lineage>
</organism>
<evidence type="ECO:0000313" key="3">
    <source>
        <dbReference type="EMBL" id="EIT68603.1"/>
    </source>
</evidence>
<evidence type="ECO:0000256" key="2">
    <source>
        <dbReference type="ARBA" id="ARBA00023235"/>
    </source>
</evidence>
<proteinExistence type="inferred from homology"/>
<dbReference type="GO" id="GO:0005975">
    <property type="term" value="P:carbohydrate metabolic process"/>
    <property type="evidence" value="ECO:0007669"/>
    <property type="project" value="InterPro"/>
</dbReference>
<dbReference type="OrthoDB" id="9806359at2"/>
<dbReference type="RefSeq" id="WP_007186733.1">
    <property type="nucleotide sequence ID" value="NZ_AKGD01000003.1"/>
</dbReference>
<keyword evidence="4" id="KW-1185">Reference proteome</keyword>
<dbReference type="AlphaFoldDB" id="I8T4F9"/>
<sequence length="398" mass="45388">MSAHVLSLRTREGLRRHLARIIGFYHPRCLDPTGGYFGFFSEDGAVHDGRSQHLIGTTRAIVNYACCALEFGHAEYLAAIRQGIAFLRGVHRQPRSGGYAWIVRDKTIADATNHGYGLAFVLLAYARALQAGVSEVREHLDETWALLEQHLWEPQHGLYADEANADWIVSDYRGQNTNMHLCEALIAASEASGDARFLHRAGLLADNMVNRQAAQCGGQIWEHYQRDWRIDRDYSRNDRSNIFRPWGLQPGHQVEWAKLLVQIDRHAPEPWRLRRACELFSAAVESGWDAQHGGMIYGYEPGGAPYDCDKYGWVQIETMAAAALLHERTGDERYAAWQARLADYCERVFVDARTQCWYRIRGPDNSVWPEAAPFSCLSEYHTFSACHDILRSLERRPR</sequence>
<dbReference type="Gene3D" id="1.50.10.10">
    <property type="match status" value="1"/>
</dbReference>
<comment type="caution">
    <text evidence="3">The sequence shown here is derived from an EMBL/GenBank/DDBJ whole genome shotgun (WGS) entry which is preliminary data.</text>
</comment>
<dbReference type="Proteomes" id="UP000003704">
    <property type="component" value="Unassembled WGS sequence"/>
</dbReference>
<gene>
    <name evidence="3" type="ORF">WQQ_37980</name>
</gene>
<reference evidence="3 4" key="1">
    <citation type="journal article" date="2012" name="J. Bacteriol.">
        <title>Genome Sequence of n-Alkane-Degrading Hydrocarboniphaga effusa Strain AP103T (ATCC BAA-332T).</title>
        <authorList>
            <person name="Chang H.K."/>
            <person name="Zylstra G.J."/>
            <person name="Chae J.C."/>
        </authorList>
    </citation>
    <scope>NUCLEOTIDE SEQUENCE [LARGE SCALE GENOMIC DNA]</scope>
    <source>
        <strain evidence="3 4">AP103</strain>
    </source>
</reference>
<dbReference type="PANTHER" id="PTHR15108">
    <property type="entry name" value="N-ACYLGLUCOSAMINE-2-EPIMERASE"/>
    <property type="match status" value="1"/>
</dbReference>
<keyword evidence="2" id="KW-0413">Isomerase</keyword>
<dbReference type="InterPro" id="IPR010819">
    <property type="entry name" value="AGE/CE"/>
</dbReference>
<evidence type="ECO:0000313" key="4">
    <source>
        <dbReference type="Proteomes" id="UP000003704"/>
    </source>
</evidence>
<evidence type="ECO:0000256" key="1">
    <source>
        <dbReference type="ARBA" id="ARBA00008558"/>
    </source>
</evidence>
<dbReference type="PATRIC" id="fig|1172194.4.peg.3686"/>
<protein>
    <submittedName>
        <fullName evidence="3">N-acylglucosamine 2-epimerase</fullName>
    </submittedName>
</protein>
<name>I8T4F9_9GAMM</name>
<accession>I8T4F9</accession>